<dbReference type="AlphaFoldDB" id="A0A1V9F8C3"/>
<keyword evidence="1" id="KW-0808">Transferase</keyword>
<dbReference type="OrthoDB" id="9788268at2"/>
<gene>
    <name evidence="1" type="ORF">A4H97_22170</name>
</gene>
<proteinExistence type="predicted"/>
<name>A0A1V9F8C3_9BACT</name>
<dbReference type="STRING" id="354355.SAMN05660816_01950"/>
<evidence type="ECO:0000313" key="2">
    <source>
        <dbReference type="Proteomes" id="UP000192610"/>
    </source>
</evidence>
<sequence length="303" mass="34198">MQTTSHILMIRPVNFGFNAQTAVNNAFQVAGADIAAQEKAQLEFDNFVTVLRSHGVFVSVINDTPEPYTPDSIFPNNWISFHEPGTICLYPMFAENRRQERKPAVIHHLQQLFTVTNTFDFTGYEKENLFLEGTGSMVLDRDNKIAYACLSPRTHQPVLDDFCKKMGYRPVLFTSVDGSGQAVYHTNVIMCVADRYVVICLDSLPNHEENKMVQEMIGNTGKELIRISLEQMNRFAGNMLQVHDKAGEKLLVMSSQAYHSLQPAQIKKLESYNRILHAPLTTIETNGGGSARCMMAEVFLKRE</sequence>
<dbReference type="EMBL" id="LVXG01000003">
    <property type="protein sequence ID" value="OQP54670.1"/>
    <property type="molecule type" value="Genomic_DNA"/>
</dbReference>
<protein>
    <submittedName>
        <fullName evidence="1">Amidinotransferase</fullName>
    </submittedName>
</protein>
<comment type="caution">
    <text evidence="1">The sequence shown here is derived from an EMBL/GenBank/DDBJ whole genome shotgun (WGS) entry which is preliminary data.</text>
</comment>
<accession>A0A1V9F8C3</accession>
<dbReference type="Pfam" id="PF19420">
    <property type="entry name" value="DDAH_eukar"/>
    <property type="match status" value="1"/>
</dbReference>
<dbReference type="Gene3D" id="3.75.10.10">
    <property type="entry name" value="L-arginine/glycine Amidinotransferase, Chain A"/>
    <property type="match status" value="1"/>
</dbReference>
<dbReference type="RefSeq" id="WP_081197503.1">
    <property type="nucleotide sequence ID" value="NZ_FOCZ01000003.1"/>
</dbReference>
<dbReference type="NCBIfam" id="NF046062">
    <property type="entry name" value="citrull_CtlX"/>
    <property type="match status" value="1"/>
</dbReference>
<dbReference type="Proteomes" id="UP000192610">
    <property type="component" value="Unassembled WGS sequence"/>
</dbReference>
<keyword evidence="2" id="KW-1185">Reference proteome</keyword>
<evidence type="ECO:0000313" key="1">
    <source>
        <dbReference type="EMBL" id="OQP54670.1"/>
    </source>
</evidence>
<dbReference type="PANTHER" id="PTHR43224">
    <property type="entry name" value="AMIDINOTRANSFERASE"/>
    <property type="match status" value="1"/>
</dbReference>
<dbReference type="SUPFAM" id="SSF55909">
    <property type="entry name" value="Pentein"/>
    <property type="match status" value="1"/>
</dbReference>
<dbReference type="GO" id="GO:0016740">
    <property type="term" value="F:transferase activity"/>
    <property type="evidence" value="ECO:0007669"/>
    <property type="project" value="UniProtKB-KW"/>
</dbReference>
<reference evidence="2" key="1">
    <citation type="submission" date="2016-04" db="EMBL/GenBank/DDBJ databases">
        <authorList>
            <person name="Chen L."/>
            <person name="Zhuang W."/>
            <person name="Wang G."/>
        </authorList>
    </citation>
    <scope>NUCLEOTIDE SEQUENCE [LARGE SCALE GENOMIC DNA]</scope>
    <source>
        <strain evidence="2">17621</strain>
    </source>
</reference>
<organism evidence="1 2">
    <name type="scientific">Niastella yeongjuensis</name>
    <dbReference type="NCBI Taxonomy" id="354355"/>
    <lineage>
        <taxon>Bacteria</taxon>
        <taxon>Pseudomonadati</taxon>
        <taxon>Bacteroidota</taxon>
        <taxon>Chitinophagia</taxon>
        <taxon>Chitinophagales</taxon>
        <taxon>Chitinophagaceae</taxon>
        <taxon>Niastella</taxon>
    </lineage>
</organism>
<dbReference type="PANTHER" id="PTHR43224:SF1">
    <property type="entry name" value="AMIDINOTRANSFERASE"/>
    <property type="match status" value="1"/>
</dbReference>
<dbReference type="InterPro" id="IPR014541">
    <property type="entry name" value="Amdntrnsf_FN0238"/>
</dbReference>
<dbReference type="PIRSF" id="PIRSF028188">
    <property type="entry name" value="Amdntrnsf_FN0238"/>
    <property type="match status" value="1"/>
</dbReference>